<dbReference type="Gene3D" id="1.10.150.690">
    <property type="entry name" value="DUF2063"/>
    <property type="match status" value="1"/>
</dbReference>
<dbReference type="InterPro" id="IPR044922">
    <property type="entry name" value="DUF2063_N_sf"/>
</dbReference>
<evidence type="ECO:0000313" key="3">
    <source>
        <dbReference type="Proteomes" id="UP001217500"/>
    </source>
</evidence>
<keyword evidence="3" id="KW-1185">Reference proteome</keyword>
<dbReference type="AlphaFoldDB" id="A0AAE9XQG6"/>
<dbReference type="RefSeq" id="WP_289504071.1">
    <property type="nucleotide sequence ID" value="NZ_CP116805.1"/>
</dbReference>
<keyword evidence="2" id="KW-0238">DNA-binding</keyword>
<proteinExistence type="predicted"/>
<dbReference type="EMBL" id="CP116805">
    <property type="protein sequence ID" value="WCL54352.1"/>
    <property type="molecule type" value="Genomic_DNA"/>
</dbReference>
<sequence length="249" mass="26910">MNRVFAQAVLAPAADVPLGIINTGGRFNLYRNNFLAGLTDILGAKFPVTGQLVGEAYFEALVRAFVGDHPPVSPILDLYGDTFAAFLEAFPPLRSLPYLPDVARIEWARCVASIAPDHPVFRIESSADIEVAIETPCQLAPGASLIRSPFPAGTIWERHQAEILAPIPDWTAQTIAVWAQDGRVQQEIIPADFEPVLAGLVNNIPLIALLDATATQEQAVRLIGAFAGFVQSGLLVPNDVNNKNKEHDQ</sequence>
<accession>A0AAE9XQG6</accession>
<dbReference type="KEGG" id="gso:PH603_01095"/>
<gene>
    <name evidence="2" type="ORF">PH603_01095</name>
</gene>
<dbReference type="Pfam" id="PF09836">
    <property type="entry name" value="DUF2063"/>
    <property type="match status" value="1"/>
</dbReference>
<protein>
    <submittedName>
        <fullName evidence="2">DNA-binding domain-containing protein</fullName>
    </submittedName>
</protein>
<reference evidence="2" key="1">
    <citation type="submission" date="2023-01" db="EMBL/GenBank/DDBJ databases">
        <title>The genome sequence of Kordiimonadaceae bacterium 6D33.</title>
        <authorList>
            <person name="Liu Y."/>
        </authorList>
    </citation>
    <scope>NUCLEOTIDE SEQUENCE</scope>
    <source>
        <strain evidence="2">6D33</strain>
    </source>
</reference>
<dbReference type="Proteomes" id="UP001217500">
    <property type="component" value="Chromosome"/>
</dbReference>
<evidence type="ECO:0000259" key="1">
    <source>
        <dbReference type="Pfam" id="PF09836"/>
    </source>
</evidence>
<feature type="domain" description="Putative DNA-binding" evidence="1">
    <location>
        <begin position="3"/>
        <end position="87"/>
    </location>
</feature>
<dbReference type="InterPro" id="IPR018640">
    <property type="entry name" value="DUF2063"/>
</dbReference>
<name>A0AAE9XQG6_9PROT</name>
<dbReference type="GO" id="GO:0003677">
    <property type="term" value="F:DNA binding"/>
    <property type="evidence" value="ECO:0007669"/>
    <property type="project" value="UniProtKB-KW"/>
</dbReference>
<organism evidence="2 3">
    <name type="scientific">Gimibacter soli</name>
    <dbReference type="NCBI Taxonomy" id="3024400"/>
    <lineage>
        <taxon>Bacteria</taxon>
        <taxon>Pseudomonadati</taxon>
        <taxon>Pseudomonadota</taxon>
        <taxon>Alphaproteobacteria</taxon>
        <taxon>Kordiimonadales</taxon>
        <taxon>Temperatibacteraceae</taxon>
        <taxon>Gimibacter</taxon>
    </lineage>
</organism>
<evidence type="ECO:0000313" key="2">
    <source>
        <dbReference type="EMBL" id="WCL54352.1"/>
    </source>
</evidence>